<comment type="cofactor">
    <cofactor evidence="1">
        <name>FAD</name>
        <dbReference type="ChEBI" id="CHEBI:57692"/>
    </cofactor>
</comment>
<dbReference type="SUPFAM" id="SSF51905">
    <property type="entry name" value="FAD/NAD(P)-binding domain"/>
    <property type="match status" value="1"/>
</dbReference>
<proteinExistence type="inferred from homology"/>
<evidence type="ECO:0000259" key="8">
    <source>
        <dbReference type="Pfam" id="PF07992"/>
    </source>
</evidence>
<dbReference type="STRING" id="767519.SAMN05216559_2767"/>
<sequence length="479" mass="49947">MGTTFVVVGGDAAGLSAAGKAKRDAPDTDVVVFERGDWVSYGACGLPYYVEGRIAALSDLQVLEPRRIIEDRGIDLRRHHEVTAVDPDARTVTVDGDDGEYEESYDVLLLATGGTATVPDVPGADLAGVFSIRSLEAGRALKHYLAPHDAPPPRQTPTDEATALLEHFEDRDPRTVGVVGANKIGIELAEAFLGRGLQVHLFDESARVLPSFGADVAGTVEERLREGGLELHLETAVQGFPGEDGRVAGVETADGVVPVDAVVADVGVEPAVELATDAGIDLGPTGAIATDEYGRTQDSRVYAAGDCAEKRHLLTGDPVHWPFALAANRAGRAVGRTIAGRPTPVGGVVGTLVMKAMGLQVARTGIVDHEEARGAGYDPVSALVTTITRAHYYPGWSRMVVHATADAESGRLLGANMVGEEGAAHRINSVAAAVTAGMTVTDAGMLDFGYAPPFGPVWDPVLGVAKVLDEKLSTGAESG</sequence>
<gene>
    <name evidence="9" type="ORF">SAMN05216559_2767</name>
</gene>
<organism evidence="9 10">
    <name type="scientific">Halomicrobium zhouii</name>
    <dbReference type="NCBI Taxonomy" id="767519"/>
    <lineage>
        <taxon>Archaea</taxon>
        <taxon>Methanobacteriati</taxon>
        <taxon>Methanobacteriota</taxon>
        <taxon>Stenosarchaea group</taxon>
        <taxon>Halobacteria</taxon>
        <taxon>Halobacteriales</taxon>
        <taxon>Haloarculaceae</taxon>
        <taxon>Halomicrobium</taxon>
    </lineage>
</organism>
<feature type="domain" description="FAD/NAD(P)-binding" evidence="8">
    <location>
        <begin position="5"/>
        <end position="315"/>
    </location>
</feature>
<dbReference type="InterPro" id="IPR004099">
    <property type="entry name" value="Pyr_nucl-diS_OxRdtase_dimer"/>
</dbReference>
<comment type="similarity">
    <text evidence="2">Belongs to the class-III pyridine nucleotide-disulfide oxidoreductase family.</text>
</comment>
<dbReference type="PRINTS" id="PR00368">
    <property type="entry name" value="FADPNR"/>
</dbReference>
<dbReference type="InterPro" id="IPR036188">
    <property type="entry name" value="FAD/NAD-bd_sf"/>
</dbReference>
<dbReference type="RefSeq" id="WP_089817075.1">
    <property type="nucleotide sequence ID" value="NZ_FOZK01000002.1"/>
</dbReference>
<evidence type="ECO:0000313" key="9">
    <source>
        <dbReference type="EMBL" id="SFS03308.1"/>
    </source>
</evidence>
<dbReference type="PRINTS" id="PR00411">
    <property type="entry name" value="PNDRDTASEI"/>
</dbReference>
<keyword evidence="3" id="KW-0285">Flavoprotein</keyword>
<keyword evidence="4" id="KW-0274">FAD</keyword>
<evidence type="ECO:0000259" key="7">
    <source>
        <dbReference type="Pfam" id="PF02852"/>
    </source>
</evidence>
<feature type="domain" description="Pyridine nucleotide-disulphide oxidoreductase dimerisation" evidence="7">
    <location>
        <begin position="358"/>
        <end position="455"/>
    </location>
</feature>
<dbReference type="Gene3D" id="3.50.50.60">
    <property type="entry name" value="FAD/NAD(P)-binding domain"/>
    <property type="match status" value="3"/>
</dbReference>
<evidence type="ECO:0000256" key="2">
    <source>
        <dbReference type="ARBA" id="ARBA00009130"/>
    </source>
</evidence>
<dbReference type="InterPro" id="IPR016156">
    <property type="entry name" value="FAD/NAD-linked_Rdtase_dimer_sf"/>
</dbReference>
<dbReference type="EMBL" id="FOZK01000002">
    <property type="protein sequence ID" value="SFS03308.1"/>
    <property type="molecule type" value="Genomic_DNA"/>
</dbReference>
<dbReference type="Proteomes" id="UP000199062">
    <property type="component" value="Unassembled WGS sequence"/>
</dbReference>
<dbReference type="Pfam" id="PF07992">
    <property type="entry name" value="Pyr_redox_2"/>
    <property type="match status" value="1"/>
</dbReference>
<name>A0A1I6LIW7_9EURY</name>
<evidence type="ECO:0000313" key="10">
    <source>
        <dbReference type="Proteomes" id="UP000199062"/>
    </source>
</evidence>
<protein>
    <submittedName>
        <fullName evidence="9">NADPH-dependent 2,4-dienoyl-CoA reductase, sulfur reductase</fullName>
    </submittedName>
</protein>
<dbReference type="InterPro" id="IPR023753">
    <property type="entry name" value="FAD/NAD-binding_dom"/>
</dbReference>
<evidence type="ECO:0000256" key="4">
    <source>
        <dbReference type="ARBA" id="ARBA00022827"/>
    </source>
</evidence>
<keyword evidence="5" id="KW-0560">Oxidoreductase</keyword>
<dbReference type="Pfam" id="PF02852">
    <property type="entry name" value="Pyr_redox_dim"/>
    <property type="match status" value="1"/>
</dbReference>
<evidence type="ECO:0000256" key="6">
    <source>
        <dbReference type="ARBA" id="ARBA00023284"/>
    </source>
</evidence>
<keyword evidence="10" id="KW-1185">Reference proteome</keyword>
<reference evidence="9 10" key="1">
    <citation type="submission" date="2016-10" db="EMBL/GenBank/DDBJ databases">
        <authorList>
            <person name="de Groot N.N."/>
        </authorList>
    </citation>
    <scope>NUCLEOTIDE SEQUENCE [LARGE SCALE GENOMIC DNA]</scope>
    <source>
        <strain evidence="9 10">CGMCC 1.10457</strain>
    </source>
</reference>
<dbReference type="PANTHER" id="PTHR43429:SF1">
    <property type="entry name" value="NAD(P)H SULFUR OXIDOREDUCTASE (COA-DEPENDENT)"/>
    <property type="match status" value="1"/>
</dbReference>
<accession>A0A1I6LIW7</accession>
<keyword evidence="6" id="KW-0676">Redox-active center</keyword>
<dbReference type="PANTHER" id="PTHR43429">
    <property type="entry name" value="PYRIDINE NUCLEOTIDE-DISULFIDE OXIDOREDUCTASE DOMAIN-CONTAINING"/>
    <property type="match status" value="1"/>
</dbReference>
<evidence type="ECO:0000256" key="5">
    <source>
        <dbReference type="ARBA" id="ARBA00023002"/>
    </source>
</evidence>
<evidence type="ECO:0000256" key="1">
    <source>
        <dbReference type="ARBA" id="ARBA00001974"/>
    </source>
</evidence>
<dbReference type="InterPro" id="IPR050260">
    <property type="entry name" value="FAD-bd_OxRdtase"/>
</dbReference>
<evidence type="ECO:0000256" key="3">
    <source>
        <dbReference type="ARBA" id="ARBA00022630"/>
    </source>
</evidence>
<dbReference type="AlphaFoldDB" id="A0A1I6LIW7"/>
<dbReference type="OrthoDB" id="27922at2157"/>
<dbReference type="GO" id="GO:0016491">
    <property type="term" value="F:oxidoreductase activity"/>
    <property type="evidence" value="ECO:0007669"/>
    <property type="project" value="UniProtKB-KW"/>
</dbReference>
<dbReference type="SUPFAM" id="SSF55424">
    <property type="entry name" value="FAD/NAD-linked reductases, dimerisation (C-terminal) domain"/>
    <property type="match status" value="1"/>
</dbReference>